<dbReference type="EMBL" id="LFZO01000416">
    <property type="protein sequence ID" value="KXT08679.1"/>
    <property type="molecule type" value="Genomic_DNA"/>
</dbReference>
<protein>
    <submittedName>
        <fullName evidence="2">Uncharacterized protein</fullName>
    </submittedName>
</protein>
<name>A0A139I1V5_9PEZI</name>
<feature type="compositionally biased region" description="Basic and acidic residues" evidence="1">
    <location>
        <begin position="210"/>
        <end position="223"/>
    </location>
</feature>
<feature type="compositionally biased region" description="Low complexity" evidence="1">
    <location>
        <begin position="138"/>
        <end position="149"/>
    </location>
</feature>
<dbReference type="OrthoDB" id="10399572at2759"/>
<evidence type="ECO:0000313" key="2">
    <source>
        <dbReference type="EMBL" id="KXT08679.1"/>
    </source>
</evidence>
<dbReference type="Proteomes" id="UP000073492">
    <property type="component" value="Unassembled WGS sequence"/>
</dbReference>
<feature type="region of interest" description="Disordered" evidence="1">
    <location>
        <begin position="115"/>
        <end position="242"/>
    </location>
</feature>
<evidence type="ECO:0000256" key="1">
    <source>
        <dbReference type="SAM" id="MobiDB-lite"/>
    </source>
</evidence>
<keyword evidence="3" id="KW-1185">Reference proteome</keyword>
<feature type="compositionally biased region" description="Basic and acidic residues" evidence="1">
    <location>
        <begin position="176"/>
        <end position="187"/>
    </location>
</feature>
<feature type="compositionally biased region" description="Basic residues" evidence="1">
    <location>
        <begin position="224"/>
        <end position="233"/>
    </location>
</feature>
<dbReference type="AlphaFoldDB" id="A0A139I1V5"/>
<sequence>MATISQPTEKTDRWVDDGGRVHRWHSETWTQALDNACLAREWGWVYHERQTHRIEQHAQGTAEEQVKEQQVAVKQAVRTLRVRWSTSLRHTFFGPPGSDAAHGRTTVNETWNNEHDFGETSWIPHVAPSPAPPPPIISTPSTSLATTPTPMFPPAAHRRDTSERHRRATLSSTSRRRSESVDLARNDDDSETTMVEGSSGSDGESDVEYEELKRQLRKVEEARRNKRKKKRSAHASSSRLRS</sequence>
<feature type="compositionally biased region" description="Pro residues" evidence="1">
    <location>
        <begin position="127"/>
        <end position="137"/>
    </location>
</feature>
<accession>A0A139I1V5</accession>
<comment type="caution">
    <text evidence="2">The sequence shown here is derived from an EMBL/GenBank/DDBJ whole genome shotgun (WGS) entry which is preliminary data.</text>
</comment>
<organism evidence="2 3">
    <name type="scientific">Pseudocercospora musae</name>
    <dbReference type="NCBI Taxonomy" id="113226"/>
    <lineage>
        <taxon>Eukaryota</taxon>
        <taxon>Fungi</taxon>
        <taxon>Dikarya</taxon>
        <taxon>Ascomycota</taxon>
        <taxon>Pezizomycotina</taxon>
        <taxon>Dothideomycetes</taxon>
        <taxon>Dothideomycetidae</taxon>
        <taxon>Mycosphaerellales</taxon>
        <taxon>Mycosphaerellaceae</taxon>
        <taxon>Pseudocercospora</taxon>
    </lineage>
</organism>
<reference evidence="2 3" key="1">
    <citation type="submission" date="2015-07" db="EMBL/GenBank/DDBJ databases">
        <title>Comparative genomics of the Sigatoka disease complex on banana suggests a link between parallel evolutionary changes in Pseudocercospora fijiensis and Pseudocercospora eumusae and increased virulence on the banana host.</title>
        <authorList>
            <person name="Chang T.-C."/>
            <person name="Salvucci A."/>
            <person name="Crous P.W."/>
            <person name="Stergiopoulos I."/>
        </authorList>
    </citation>
    <scope>NUCLEOTIDE SEQUENCE [LARGE SCALE GENOMIC DNA]</scope>
    <source>
        <strain evidence="2 3">CBS 116634</strain>
    </source>
</reference>
<proteinExistence type="predicted"/>
<evidence type="ECO:0000313" key="3">
    <source>
        <dbReference type="Proteomes" id="UP000073492"/>
    </source>
</evidence>
<gene>
    <name evidence="2" type="ORF">AC579_3958</name>
</gene>